<feature type="transmembrane region" description="Helical" evidence="1">
    <location>
        <begin position="269"/>
        <end position="289"/>
    </location>
</feature>
<comment type="caution">
    <text evidence="2">The sequence shown here is derived from an EMBL/GenBank/DDBJ whole genome shotgun (WGS) entry which is preliminary data.</text>
</comment>
<evidence type="ECO:0000256" key="1">
    <source>
        <dbReference type="SAM" id="Phobius"/>
    </source>
</evidence>
<feature type="transmembrane region" description="Helical" evidence="1">
    <location>
        <begin position="69"/>
        <end position="91"/>
    </location>
</feature>
<sequence length="313" mass="32468">MISSPDAFHSAAQDSSSHSGVSWGAIFAGAAGAAALSLILILLGFGLGFSAVSPWANEGISAKGLGISTVVWLAFTQIIASGLGGYIAGRLRVKWANLHGDEVYFRDTAHGFLSWAVATLVTATLIASSVSSIVGGGVQAGASVASGAAGAVTQVAGSAASNSNASSQDYGYYIDSLFRDDRPAAVSDDAAHGVVLRIFTRTLSNDGQMSPEDRTYLAQMIAQRTNLSQADAERRVDQVYGQARKALEDAKVAAKEAADTAAKVAAMTALWTFVSLLCGAFFASFAAIYGGRRRDAVTYLEERPYTTTTTTAL</sequence>
<gene>
    <name evidence="2" type="ORF">AUC60_05665</name>
</gene>
<accession>A0A1Y3P4Y1</accession>
<keyword evidence="1" id="KW-0812">Transmembrane</keyword>
<dbReference type="RefSeq" id="WP_087265124.1">
    <property type="nucleotide sequence ID" value="NZ_JBJGBV010000003.1"/>
</dbReference>
<keyword evidence="1" id="KW-0472">Membrane</keyword>
<dbReference type="OrthoDB" id="7032238at2"/>
<keyword evidence="3" id="KW-1185">Reference proteome</keyword>
<evidence type="ECO:0000313" key="2">
    <source>
        <dbReference type="EMBL" id="OUM74877.1"/>
    </source>
</evidence>
<protein>
    <recommendedName>
        <fullName evidence="4">Transmembrane protein</fullName>
    </recommendedName>
</protein>
<proteinExistence type="predicted"/>
<keyword evidence="1" id="KW-1133">Transmembrane helix</keyword>
<feature type="transmembrane region" description="Helical" evidence="1">
    <location>
        <begin position="21"/>
        <end position="49"/>
    </location>
</feature>
<organism evidence="2 3">
    <name type="scientific">Pseudomonas caspiana</name>
    <dbReference type="NCBI Taxonomy" id="1451454"/>
    <lineage>
        <taxon>Bacteria</taxon>
        <taxon>Pseudomonadati</taxon>
        <taxon>Pseudomonadota</taxon>
        <taxon>Gammaproteobacteria</taxon>
        <taxon>Pseudomonadales</taxon>
        <taxon>Pseudomonadaceae</taxon>
        <taxon>Pseudomonas</taxon>
    </lineage>
</organism>
<evidence type="ECO:0000313" key="3">
    <source>
        <dbReference type="Proteomes" id="UP000195440"/>
    </source>
</evidence>
<dbReference type="AlphaFoldDB" id="A0A1Y3P4Y1"/>
<feature type="transmembrane region" description="Helical" evidence="1">
    <location>
        <begin position="112"/>
        <end position="134"/>
    </location>
</feature>
<name>A0A1Y3P4Y1_9PSED</name>
<dbReference type="Proteomes" id="UP000195440">
    <property type="component" value="Unassembled WGS sequence"/>
</dbReference>
<reference evidence="2 3" key="1">
    <citation type="journal article" date="2017" name="Syst. Appl. Microbiol.">
        <title>Pseudomonas caspiana sp. nov., a citrus pathogen in the Pseudomonas syringae phylogenetic group.</title>
        <authorList>
            <person name="Busquets A."/>
            <person name="Gomila M."/>
            <person name="Beiki F."/>
            <person name="Mulet M."/>
            <person name="Rahimian H."/>
            <person name="Garcia-Valdes E."/>
            <person name="Lalucat J."/>
        </authorList>
    </citation>
    <scope>NUCLEOTIDE SEQUENCE [LARGE SCALE GENOMIC DNA]</scope>
    <source>
        <strain evidence="2 3">FBF102</strain>
    </source>
</reference>
<evidence type="ECO:0008006" key="4">
    <source>
        <dbReference type="Google" id="ProtNLM"/>
    </source>
</evidence>
<dbReference type="EMBL" id="LOHF01000003">
    <property type="protein sequence ID" value="OUM74877.1"/>
    <property type="molecule type" value="Genomic_DNA"/>
</dbReference>